<dbReference type="SUPFAM" id="SSF103032">
    <property type="entry name" value="Hypothetical protein YwqG"/>
    <property type="match status" value="1"/>
</dbReference>
<proteinExistence type="predicted"/>
<dbReference type="AlphaFoldDB" id="A0A8J3SNU0"/>
<comment type="caution">
    <text evidence="2">The sequence shown here is derived from an EMBL/GenBank/DDBJ whole genome shotgun (WGS) entry which is preliminary data.</text>
</comment>
<dbReference type="PANTHER" id="PTHR36436">
    <property type="entry name" value="SLL5081 PROTEIN"/>
    <property type="match status" value="1"/>
</dbReference>
<reference evidence="2 3" key="1">
    <citation type="submission" date="2021-01" db="EMBL/GenBank/DDBJ databases">
        <title>Whole genome shotgun sequence of Planobispora siamensis NBRC 107568.</title>
        <authorList>
            <person name="Komaki H."/>
            <person name="Tamura T."/>
        </authorList>
    </citation>
    <scope>NUCLEOTIDE SEQUENCE [LARGE SCALE GENOMIC DNA]</scope>
    <source>
        <strain evidence="2 3">NBRC 107568</strain>
    </source>
</reference>
<organism evidence="2 3">
    <name type="scientific">Planobispora siamensis</name>
    <dbReference type="NCBI Taxonomy" id="936338"/>
    <lineage>
        <taxon>Bacteria</taxon>
        <taxon>Bacillati</taxon>
        <taxon>Actinomycetota</taxon>
        <taxon>Actinomycetes</taxon>
        <taxon>Streptosporangiales</taxon>
        <taxon>Streptosporangiaceae</taxon>
        <taxon>Planobispora</taxon>
    </lineage>
</organism>
<gene>
    <name evidence="2" type="ORF">Psi01_65800</name>
</gene>
<evidence type="ECO:0000313" key="2">
    <source>
        <dbReference type="EMBL" id="GIH95950.1"/>
    </source>
</evidence>
<dbReference type="Proteomes" id="UP000619788">
    <property type="component" value="Unassembled WGS sequence"/>
</dbReference>
<evidence type="ECO:0000313" key="3">
    <source>
        <dbReference type="Proteomes" id="UP000619788"/>
    </source>
</evidence>
<name>A0A8J3SNU0_9ACTN</name>
<dbReference type="Gene3D" id="2.30.320.10">
    <property type="entry name" value="YwqG-like"/>
    <property type="match status" value="1"/>
</dbReference>
<sequence length="307" mass="33540">MRHVTDATVEQMRDLAEREGLADRWPEIQAAALPAFAADVVPDGPILPTGSRLGGSPALPGSAHWPTAGGEALTFVGQLDLGAFDASIVGLPAVGLLSFFVGVDEPAANVVHAIRYFPDASRLRECAPPTARFHNEELSGFPACALRVQATVSLPQQLLWDLGDLGERLQGLPRPAPSGLDGRSRTGGHPQDGTGRDAYLCLSGRESILFHWYRTVQELQAERSRRAEGGADEPDARDRVVEDLEWFIAGRREHDEEIGHWRVLFSVDSHRAADMVWWDAGQLDFLIDERDLAGGRFDRTYACIVSS</sequence>
<dbReference type="InterPro" id="IPR035948">
    <property type="entry name" value="YwqG-like_sf"/>
</dbReference>
<dbReference type="InterPro" id="IPR015315">
    <property type="entry name" value="DUF1963"/>
</dbReference>
<protein>
    <recommendedName>
        <fullName evidence="4">DUF1963 domain-containing protein</fullName>
    </recommendedName>
</protein>
<feature type="region of interest" description="Disordered" evidence="1">
    <location>
        <begin position="171"/>
        <end position="195"/>
    </location>
</feature>
<dbReference type="EMBL" id="BOOJ01000058">
    <property type="protein sequence ID" value="GIH95950.1"/>
    <property type="molecule type" value="Genomic_DNA"/>
</dbReference>
<keyword evidence="3" id="KW-1185">Reference proteome</keyword>
<evidence type="ECO:0008006" key="4">
    <source>
        <dbReference type="Google" id="ProtNLM"/>
    </source>
</evidence>
<dbReference type="Pfam" id="PF09234">
    <property type="entry name" value="DUF1963"/>
    <property type="match status" value="1"/>
</dbReference>
<evidence type="ECO:0000256" key="1">
    <source>
        <dbReference type="SAM" id="MobiDB-lite"/>
    </source>
</evidence>
<accession>A0A8J3SNU0</accession>
<dbReference type="PANTHER" id="PTHR36436:SF6">
    <property type="entry name" value="SLL5081 PROTEIN"/>
    <property type="match status" value="1"/>
</dbReference>